<dbReference type="SUPFAM" id="SSF51735">
    <property type="entry name" value="NAD(P)-binding Rossmann-fold domains"/>
    <property type="match status" value="1"/>
</dbReference>
<dbReference type="Gene3D" id="3.40.50.720">
    <property type="entry name" value="NAD(P)-binding Rossmann-like Domain"/>
    <property type="match status" value="1"/>
</dbReference>
<evidence type="ECO:0000313" key="3">
    <source>
        <dbReference type="EMBL" id="CAB4334288.1"/>
    </source>
</evidence>
<dbReference type="InterPro" id="IPR018931">
    <property type="entry name" value="DUF2520"/>
</dbReference>
<dbReference type="SUPFAM" id="SSF48179">
    <property type="entry name" value="6-phosphogluconate dehydrogenase C-terminal domain-like"/>
    <property type="match status" value="1"/>
</dbReference>
<dbReference type="InterPro" id="IPR008927">
    <property type="entry name" value="6-PGluconate_DH-like_C_sf"/>
</dbReference>
<protein>
    <submittedName>
        <fullName evidence="3">Unannotated protein</fullName>
    </submittedName>
</protein>
<dbReference type="InterPro" id="IPR019665">
    <property type="entry name" value="OxRdtase/DH_put_Rossmann_dom"/>
</dbReference>
<proteinExistence type="predicted"/>
<gene>
    <name evidence="3" type="ORF">UFOPK3770_00446</name>
</gene>
<dbReference type="InterPro" id="IPR036291">
    <property type="entry name" value="NAD(P)-bd_dom_sf"/>
</dbReference>
<feature type="domain" description="DUF2520" evidence="2">
    <location>
        <begin position="143"/>
        <end position="267"/>
    </location>
</feature>
<dbReference type="AlphaFoldDB" id="A0A6J5YYW1"/>
<accession>A0A6J5YYW1</accession>
<dbReference type="Pfam" id="PF10728">
    <property type="entry name" value="DUF2520"/>
    <property type="match status" value="1"/>
</dbReference>
<name>A0A6J5YYW1_9ZZZZ</name>
<evidence type="ECO:0000259" key="1">
    <source>
        <dbReference type="Pfam" id="PF10727"/>
    </source>
</evidence>
<reference evidence="3" key="1">
    <citation type="submission" date="2020-05" db="EMBL/GenBank/DDBJ databases">
        <authorList>
            <person name="Chiriac C."/>
            <person name="Salcher M."/>
            <person name="Ghai R."/>
            <person name="Kavagutti S V."/>
        </authorList>
    </citation>
    <scope>NUCLEOTIDE SEQUENCE</scope>
</reference>
<dbReference type="PANTHER" id="PTHR40459">
    <property type="entry name" value="CONSERVED HYPOTHETICAL ALANINE AND LEUCINE RICH PROTEIN"/>
    <property type="match status" value="1"/>
</dbReference>
<dbReference type="PANTHER" id="PTHR40459:SF1">
    <property type="entry name" value="CONSERVED HYPOTHETICAL ALANINE AND LEUCINE RICH PROTEIN"/>
    <property type="match status" value="1"/>
</dbReference>
<evidence type="ECO:0000259" key="2">
    <source>
        <dbReference type="Pfam" id="PF10728"/>
    </source>
</evidence>
<sequence>MPWTEQPPRLDVCVVGTGRVGSVLGAALRRSGHKVIACTAVSEISRLRADSLLPGVPVLSIDNAVAQCDLVLLTIPDDALADVVAGLATTKAVSPGTFVMHTSGRYGIDILEPLTEIGCLPLAVHPVMTFTGTSIDIDRLSDCPFGVTSPEVLRPAAQALVVEMGGEPIWVPQEMRLLYHAALSFGANNIMTLVNETVGLLTQAQIEHPEQLISQLFGASLDNALRLGDSALTGPISRCDIGTIRAHLAMLKEKSPRTVASYVALGQLTVARCLDAGILRTQQAGQILEVLSE</sequence>
<organism evidence="3">
    <name type="scientific">freshwater metagenome</name>
    <dbReference type="NCBI Taxonomy" id="449393"/>
    <lineage>
        <taxon>unclassified sequences</taxon>
        <taxon>metagenomes</taxon>
        <taxon>ecological metagenomes</taxon>
    </lineage>
</organism>
<dbReference type="Gene3D" id="1.10.1040.20">
    <property type="entry name" value="ProC-like, C-terminal domain"/>
    <property type="match status" value="1"/>
</dbReference>
<dbReference type="InterPro" id="IPR037108">
    <property type="entry name" value="TM1727-like_C_sf"/>
</dbReference>
<dbReference type="EMBL" id="CAESAJ010000030">
    <property type="protein sequence ID" value="CAB4334288.1"/>
    <property type="molecule type" value="Genomic_DNA"/>
</dbReference>
<feature type="domain" description="Putative oxidoreductase/dehydrogenase Rossmann-like" evidence="1">
    <location>
        <begin position="6"/>
        <end position="126"/>
    </location>
</feature>
<dbReference type="Pfam" id="PF10727">
    <property type="entry name" value="Rossmann-like"/>
    <property type="match status" value="1"/>
</dbReference>